<evidence type="ECO:0000313" key="3">
    <source>
        <dbReference type="Proteomes" id="UP000749471"/>
    </source>
</evidence>
<dbReference type="Proteomes" id="UP000749471">
    <property type="component" value="Unassembled WGS sequence"/>
</dbReference>
<comment type="caution">
    <text evidence="2">The sequence shown here is derived from an EMBL/GenBank/DDBJ whole genome shotgun (WGS) entry which is preliminary data.</text>
</comment>
<dbReference type="CDD" id="cd07381">
    <property type="entry name" value="MPP_CapA"/>
    <property type="match status" value="1"/>
</dbReference>
<organism evidence="2 3">
    <name type="scientific">Tissierella simiarum</name>
    <dbReference type="NCBI Taxonomy" id="2841534"/>
    <lineage>
        <taxon>Bacteria</taxon>
        <taxon>Bacillati</taxon>
        <taxon>Bacillota</taxon>
        <taxon>Tissierellia</taxon>
        <taxon>Tissierellales</taxon>
        <taxon>Tissierellaceae</taxon>
        <taxon>Tissierella</taxon>
    </lineage>
</organism>
<feature type="domain" description="Capsule synthesis protein CapA" evidence="1">
    <location>
        <begin position="66"/>
        <end position="314"/>
    </location>
</feature>
<reference evidence="2 3" key="1">
    <citation type="submission" date="2021-06" db="EMBL/GenBank/DDBJ databases">
        <authorList>
            <person name="Sun Q."/>
            <person name="Li D."/>
        </authorList>
    </citation>
    <scope>NUCLEOTIDE SEQUENCE [LARGE SCALE GENOMIC DNA]</scope>
    <source>
        <strain evidence="2 3">MSJ-40</strain>
    </source>
</reference>
<protein>
    <submittedName>
        <fullName evidence="2">CapA family protein</fullName>
    </submittedName>
</protein>
<dbReference type="InterPro" id="IPR019079">
    <property type="entry name" value="Capsule_synth_CapA"/>
</dbReference>
<dbReference type="SMART" id="SM00854">
    <property type="entry name" value="PGA_cap"/>
    <property type="match status" value="1"/>
</dbReference>
<accession>A0ABS6E6K8</accession>
<dbReference type="InterPro" id="IPR052169">
    <property type="entry name" value="CW_Biosynth-Accessory"/>
</dbReference>
<dbReference type="PANTHER" id="PTHR33393:SF12">
    <property type="entry name" value="CAPSULE BIOSYNTHESIS PROTEIN CAPA"/>
    <property type="match status" value="1"/>
</dbReference>
<gene>
    <name evidence="2" type="ORF">KQI42_11030</name>
</gene>
<proteinExistence type="predicted"/>
<evidence type="ECO:0000313" key="2">
    <source>
        <dbReference type="EMBL" id="MBU5438547.1"/>
    </source>
</evidence>
<evidence type="ECO:0000259" key="1">
    <source>
        <dbReference type="SMART" id="SM00854"/>
    </source>
</evidence>
<dbReference type="EMBL" id="JAHLPM010000009">
    <property type="protein sequence ID" value="MBU5438547.1"/>
    <property type="molecule type" value="Genomic_DNA"/>
</dbReference>
<dbReference type="RefSeq" id="WP_216519748.1">
    <property type="nucleotide sequence ID" value="NZ_JAHLPM010000009.1"/>
</dbReference>
<sequence length="405" mass="46195">MKKRYISLITVLIATLGFLSFNAIKHGVVFKSSTTSKEYVKEETNIVDKEGDIKEEVKEQRISNITLLSVGDIMFHSPQFKAAYDSTRGVYDFTPTFKYVKKYISGADIALGNFETVTAGKEVGFKGYPNFNSPRETLYALKDTGFDILSTANNHSLDQGKNGLISTIDAIEEYGLKNIGTYKEPNTPILVEEVEGIKLGFLCYTYGMNGMDFTLTEQELSYMINKIDENKIKEDIESVKSLGVDVIVVFIHWGNEYQREPSTYQMDLGRKMVEWGANIILGSHPHVIQKTEIISYNGKDNFIIYSMGNFLSNQRKETMDNVYTEDGIMVQLELEKDFSKAETTIKNITYIPTWVHKYRKNNQLFYEILPIQELLQGGLEVPVTKEVLGRIERSYKDTMDKITQN</sequence>
<dbReference type="Pfam" id="PF09587">
    <property type="entry name" value="PGA_cap"/>
    <property type="match status" value="1"/>
</dbReference>
<dbReference type="PANTHER" id="PTHR33393">
    <property type="entry name" value="POLYGLUTAMINE SYNTHESIS ACCESSORY PROTEIN RV0574C-RELATED"/>
    <property type="match status" value="1"/>
</dbReference>
<keyword evidence="3" id="KW-1185">Reference proteome</keyword>
<name>A0ABS6E6K8_9FIRM</name>